<feature type="domain" description="DUF4817" evidence="1">
    <location>
        <begin position="5"/>
        <end position="59"/>
    </location>
</feature>
<dbReference type="Pfam" id="PF13412">
    <property type="entry name" value="HTH_24"/>
    <property type="match status" value="1"/>
</dbReference>
<dbReference type="AlphaFoldDB" id="A0A0J7JXR2"/>
<dbReference type="PANTHER" id="PTHR47326:SF1">
    <property type="entry name" value="HTH PSQ-TYPE DOMAIN-CONTAINING PROTEIN"/>
    <property type="match status" value="1"/>
</dbReference>
<name>A0A0J7JXR2_LASNI</name>
<dbReference type="PANTHER" id="PTHR47326">
    <property type="entry name" value="TRANSPOSABLE ELEMENT TC3 TRANSPOSASE-LIKE PROTEIN"/>
    <property type="match status" value="1"/>
</dbReference>
<reference evidence="2 3" key="1">
    <citation type="submission" date="2015-04" db="EMBL/GenBank/DDBJ databases">
        <title>Lasius niger genome sequencing.</title>
        <authorList>
            <person name="Konorov E.A."/>
            <person name="Nikitin M.A."/>
            <person name="Kirill M.V."/>
            <person name="Chang P."/>
        </authorList>
    </citation>
    <scope>NUCLEOTIDE SEQUENCE [LARGE SCALE GENOMIC DNA]</scope>
    <source>
        <tissue evidence="2">Whole</tissue>
    </source>
</reference>
<keyword evidence="3" id="KW-1185">Reference proteome</keyword>
<dbReference type="OrthoDB" id="7697359at2759"/>
<dbReference type="InterPro" id="IPR032135">
    <property type="entry name" value="DUF4817"/>
</dbReference>
<evidence type="ECO:0000259" key="1">
    <source>
        <dbReference type="Pfam" id="PF16087"/>
    </source>
</evidence>
<dbReference type="PaxDb" id="67767-A0A0J7JXR2"/>
<sequence>MEYLSVEEKVEMVLIYGESGRNVQQSILLYAERFPDRRTPSQISFYRVIKQFSEEGSVQPKKRSRKRTATGEDKEIAVLAAVNYDPHISSRELATITGISKSSVLRILKQHKFHPYHVSLHQELHGDDFVNRITFCRWAQDRMQNNNNFFLSVLFSDECTFTNHGEVNRHNMHYWAVENPHWLREVEHQRPWSVNVWCGILGEKVIGPFFIDGTLTGEMYTIFLTEELPLLLEDVPLEERQTMWYQHDGCPAHYARTARHVLNHNYNGRWIGRGGPVHWPARSPDLTSPDFFLWGYLKDKVFIDVPTTPENMQERIQNACANIERDILLRTHQSFLQRIGKCIEVEGHHFEHLLL</sequence>
<protein>
    <submittedName>
        <fullName evidence="2">Transposable element tc3 transposase</fullName>
    </submittedName>
</protein>
<dbReference type="InterPro" id="IPR036397">
    <property type="entry name" value="RNaseH_sf"/>
</dbReference>
<proteinExistence type="predicted"/>
<organism evidence="2 3">
    <name type="scientific">Lasius niger</name>
    <name type="common">Black garden ant</name>
    <dbReference type="NCBI Taxonomy" id="67767"/>
    <lineage>
        <taxon>Eukaryota</taxon>
        <taxon>Metazoa</taxon>
        <taxon>Ecdysozoa</taxon>
        <taxon>Arthropoda</taxon>
        <taxon>Hexapoda</taxon>
        <taxon>Insecta</taxon>
        <taxon>Pterygota</taxon>
        <taxon>Neoptera</taxon>
        <taxon>Endopterygota</taxon>
        <taxon>Hymenoptera</taxon>
        <taxon>Apocrita</taxon>
        <taxon>Aculeata</taxon>
        <taxon>Formicoidea</taxon>
        <taxon>Formicidae</taxon>
        <taxon>Formicinae</taxon>
        <taxon>Lasius</taxon>
        <taxon>Lasius</taxon>
    </lineage>
</organism>
<evidence type="ECO:0000313" key="3">
    <source>
        <dbReference type="Proteomes" id="UP000036403"/>
    </source>
</evidence>
<dbReference type="EMBL" id="LBMM01023916">
    <property type="protein sequence ID" value="KMQ82656.1"/>
    <property type="molecule type" value="Genomic_DNA"/>
</dbReference>
<dbReference type="Pfam" id="PF16087">
    <property type="entry name" value="DUF4817"/>
    <property type="match status" value="1"/>
</dbReference>
<dbReference type="Proteomes" id="UP000036403">
    <property type="component" value="Unassembled WGS sequence"/>
</dbReference>
<gene>
    <name evidence="2" type="ORF">RF55_22254</name>
</gene>
<dbReference type="GO" id="GO:0003676">
    <property type="term" value="F:nucleic acid binding"/>
    <property type="evidence" value="ECO:0007669"/>
    <property type="project" value="InterPro"/>
</dbReference>
<dbReference type="Gene3D" id="3.30.420.10">
    <property type="entry name" value="Ribonuclease H-like superfamily/Ribonuclease H"/>
    <property type="match status" value="1"/>
</dbReference>
<dbReference type="STRING" id="67767.A0A0J7JXR2"/>
<comment type="caution">
    <text evidence="2">The sequence shown here is derived from an EMBL/GenBank/DDBJ whole genome shotgun (WGS) entry which is preliminary data.</text>
</comment>
<evidence type="ECO:0000313" key="2">
    <source>
        <dbReference type="EMBL" id="KMQ82656.1"/>
    </source>
</evidence>
<accession>A0A0J7JXR2</accession>